<dbReference type="PANTHER" id="PTHR42693">
    <property type="entry name" value="ARYLSULFATASE FAMILY MEMBER"/>
    <property type="match status" value="1"/>
</dbReference>
<dbReference type="Pfam" id="PF00884">
    <property type="entry name" value="Sulfatase"/>
    <property type="match status" value="1"/>
</dbReference>
<dbReference type="InterPro" id="IPR017850">
    <property type="entry name" value="Alkaline_phosphatase_core_sf"/>
</dbReference>
<dbReference type="SUPFAM" id="SSF53649">
    <property type="entry name" value="Alkaline phosphatase-like"/>
    <property type="match status" value="1"/>
</dbReference>
<dbReference type="OrthoDB" id="9764377at2"/>
<reference evidence="7 8" key="1">
    <citation type="submission" date="2018-11" db="EMBL/GenBank/DDBJ databases">
        <authorList>
            <person name="Zhou Z."/>
            <person name="Wang G."/>
        </authorList>
    </citation>
    <scope>NUCLEOTIDE SEQUENCE [LARGE SCALE GENOMIC DNA]</scope>
    <source>
        <strain evidence="7 8">KCTC42998</strain>
    </source>
</reference>
<sequence>MKNYVLRASLLASAIIFAANAPGFAQTKRPNIILIMVDDMGYSDLGSYGSEIQTPTLDKLAAEGLRLREFYNNAICAPTRASLITGQYPHKAGIGYFNVNLGTPAYQGFLNKQSLTFGEVLKQAGYSTLLSGKWHVGNDSLAWPRQRGFDRFYGILGGGSNYFDAGPMPTGRNSPVVILEDNQRQNPKPNSYYFTDEITNHAIAFLDEQNKEANKPFFLYLAYTAPHWPLQALPEDIAKYRGKYDAGWDEIRKERLARQVKLGVITQKQADAAAVRDADIPDWDALTYDEKQLWKAKMEVYAAMLDRADQGIGHVLAKLKALKKDDNTLIIFISDNGAPAEDVAHWGPKAGRNSGPVGTAGSFESQGKNWSYVSNTPFRSFKAFSYEGGISSPFIAWFPGKIKAGRLEQGTAHLIDIAPTLYDLAQTKYPAKYNGTATNPLPGVSLTHLLFNGQPLDAQRPLFWEWAGNRAVRKGKWKLVSIYPSYQWELYDLENDRGETQNVAARNPNVVDALSNLYFNWARRTDVVDYDTIKPQQPLLPTPKKPLLGSRNF</sequence>
<evidence type="ECO:0000256" key="4">
    <source>
        <dbReference type="ARBA" id="ARBA00022837"/>
    </source>
</evidence>
<comment type="similarity">
    <text evidence="1">Belongs to the sulfatase family.</text>
</comment>
<protein>
    <submittedName>
        <fullName evidence="7">Arylsulfatase</fullName>
    </submittedName>
</protein>
<comment type="caution">
    <text evidence="7">The sequence shown here is derived from an EMBL/GenBank/DDBJ whole genome shotgun (WGS) entry which is preliminary data.</text>
</comment>
<name>A0A3P1CG94_9BACT</name>
<dbReference type="CDD" id="cd16025">
    <property type="entry name" value="PAS_like"/>
    <property type="match status" value="1"/>
</dbReference>
<dbReference type="GO" id="GO:0004065">
    <property type="term" value="F:arylsulfatase activity"/>
    <property type="evidence" value="ECO:0007669"/>
    <property type="project" value="TreeGrafter"/>
</dbReference>
<evidence type="ECO:0000259" key="6">
    <source>
        <dbReference type="Pfam" id="PF00884"/>
    </source>
</evidence>
<dbReference type="GO" id="GO:0046872">
    <property type="term" value="F:metal ion binding"/>
    <property type="evidence" value="ECO:0007669"/>
    <property type="project" value="UniProtKB-KW"/>
</dbReference>
<evidence type="ECO:0000256" key="5">
    <source>
        <dbReference type="SAM" id="SignalP"/>
    </source>
</evidence>
<keyword evidence="3" id="KW-0378">Hydrolase</keyword>
<dbReference type="PANTHER" id="PTHR42693:SF53">
    <property type="entry name" value="ENDO-4-O-SULFATASE"/>
    <property type="match status" value="1"/>
</dbReference>
<keyword evidence="2" id="KW-0479">Metal-binding</keyword>
<keyword evidence="8" id="KW-1185">Reference proteome</keyword>
<keyword evidence="5" id="KW-0732">Signal</keyword>
<dbReference type="PROSITE" id="PS00149">
    <property type="entry name" value="SULFATASE_2"/>
    <property type="match status" value="1"/>
</dbReference>
<dbReference type="Gene3D" id="3.40.720.10">
    <property type="entry name" value="Alkaline Phosphatase, subunit A"/>
    <property type="match status" value="1"/>
</dbReference>
<feature type="chain" id="PRO_5018068037" evidence="5">
    <location>
        <begin position="19"/>
        <end position="553"/>
    </location>
</feature>
<dbReference type="AlphaFoldDB" id="A0A3P1CG94"/>
<evidence type="ECO:0000256" key="2">
    <source>
        <dbReference type="ARBA" id="ARBA00022723"/>
    </source>
</evidence>
<dbReference type="RefSeq" id="WP_124908305.1">
    <property type="nucleotide sequence ID" value="NZ_RQJP01000004.1"/>
</dbReference>
<evidence type="ECO:0000256" key="1">
    <source>
        <dbReference type="ARBA" id="ARBA00008779"/>
    </source>
</evidence>
<dbReference type="InterPro" id="IPR050738">
    <property type="entry name" value="Sulfatase"/>
</dbReference>
<evidence type="ECO:0000313" key="7">
    <source>
        <dbReference type="EMBL" id="RRB12352.1"/>
    </source>
</evidence>
<keyword evidence="4" id="KW-0106">Calcium</keyword>
<evidence type="ECO:0000313" key="8">
    <source>
        <dbReference type="Proteomes" id="UP000274271"/>
    </source>
</evidence>
<dbReference type="InterPro" id="IPR024607">
    <property type="entry name" value="Sulfatase_CS"/>
</dbReference>
<organism evidence="7 8">
    <name type="scientific">Larkinella knui</name>
    <dbReference type="NCBI Taxonomy" id="2025310"/>
    <lineage>
        <taxon>Bacteria</taxon>
        <taxon>Pseudomonadati</taxon>
        <taxon>Bacteroidota</taxon>
        <taxon>Cytophagia</taxon>
        <taxon>Cytophagales</taxon>
        <taxon>Spirosomataceae</taxon>
        <taxon>Larkinella</taxon>
    </lineage>
</organism>
<dbReference type="Proteomes" id="UP000274271">
    <property type="component" value="Unassembled WGS sequence"/>
</dbReference>
<proteinExistence type="inferred from homology"/>
<feature type="signal peptide" evidence="5">
    <location>
        <begin position="1"/>
        <end position="18"/>
    </location>
</feature>
<dbReference type="EMBL" id="RQJP01000004">
    <property type="protein sequence ID" value="RRB12352.1"/>
    <property type="molecule type" value="Genomic_DNA"/>
</dbReference>
<dbReference type="Gene3D" id="3.30.1120.10">
    <property type="match status" value="1"/>
</dbReference>
<accession>A0A3P1CG94</accession>
<dbReference type="InterPro" id="IPR000917">
    <property type="entry name" value="Sulfatase_N"/>
</dbReference>
<gene>
    <name evidence="7" type="ORF">EHT87_19325</name>
</gene>
<feature type="domain" description="Sulfatase N-terminal" evidence="6">
    <location>
        <begin position="30"/>
        <end position="426"/>
    </location>
</feature>
<dbReference type="PROSITE" id="PS00523">
    <property type="entry name" value="SULFATASE_1"/>
    <property type="match status" value="1"/>
</dbReference>
<evidence type="ECO:0000256" key="3">
    <source>
        <dbReference type="ARBA" id="ARBA00022801"/>
    </source>
</evidence>